<evidence type="ECO:0000313" key="2">
    <source>
        <dbReference type="Proteomes" id="UP000490535"/>
    </source>
</evidence>
<protein>
    <submittedName>
        <fullName evidence="1">Uncharacterized protein</fullName>
    </submittedName>
</protein>
<reference evidence="2" key="1">
    <citation type="journal article" date="2020" name="MBio">
        <title>Horizontal gene transfer to a defensive symbiont with a reduced genome amongst a multipartite beetle microbiome.</title>
        <authorList>
            <person name="Waterworth S.C."/>
            <person name="Florez L.V."/>
            <person name="Rees E.R."/>
            <person name="Hertweck C."/>
            <person name="Kaltenpoth M."/>
            <person name="Kwan J.C."/>
        </authorList>
    </citation>
    <scope>NUCLEOTIDE SEQUENCE [LARGE SCALE GENOMIC DNA]</scope>
</reference>
<organism evidence="1 2">
    <name type="scientific">Acinetobacter bereziniae</name>
    <name type="common">Acinetobacter genomosp. 10</name>
    <dbReference type="NCBI Taxonomy" id="106648"/>
    <lineage>
        <taxon>Bacteria</taxon>
        <taxon>Pseudomonadati</taxon>
        <taxon>Pseudomonadota</taxon>
        <taxon>Gammaproteobacteria</taxon>
        <taxon>Moraxellales</taxon>
        <taxon>Moraxellaceae</taxon>
        <taxon>Acinetobacter</taxon>
    </lineage>
</organism>
<dbReference type="Proteomes" id="UP000490535">
    <property type="component" value="Unassembled WGS sequence"/>
</dbReference>
<comment type="caution">
    <text evidence="1">The sequence shown here is derived from an EMBL/GenBank/DDBJ whole genome shotgun (WGS) entry which is preliminary data.</text>
</comment>
<dbReference type="EMBL" id="WNDP01000016">
    <property type="protein sequence ID" value="KAF1026902.1"/>
    <property type="molecule type" value="Genomic_DNA"/>
</dbReference>
<evidence type="ECO:0000313" key="1">
    <source>
        <dbReference type="EMBL" id="KAF1026902.1"/>
    </source>
</evidence>
<sequence length="106" mass="11988">MNKSSSKTKPTSFDKTVYARLHADDFAQPAVNDHWFYKNKAVAQISSAVKAIRNATNQHDFSTAIAQANAFLDAAYDYEFIDLTDKSKWLYEIAQATRVQTIGEHQ</sequence>
<dbReference type="AlphaFoldDB" id="A0A833PJG0"/>
<name>A0A833PJG0_ACIBZ</name>
<proteinExistence type="predicted"/>
<gene>
    <name evidence="1" type="ORF">GAK29_00986</name>
</gene>
<accession>A0A833PJG0</accession>